<proteinExistence type="predicted"/>
<dbReference type="EMBL" id="JANBUJ010004376">
    <property type="protein sequence ID" value="KAJ2757597.1"/>
    <property type="molecule type" value="Genomic_DNA"/>
</dbReference>
<dbReference type="Proteomes" id="UP001140234">
    <property type="component" value="Unassembled WGS sequence"/>
</dbReference>
<evidence type="ECO:0000313" key="1">
    <source>
        <dbReference type="EMBL" id="KAJ2757597.1"/>
    </source>
</evidence>
<accession>A0ACC1JI17</accession>
<sequence length="323" mass="33839">VLGSGVDRGVRLTPLHVECLKQCLLGRRREQYERVAAAAAAVVGEARFDSLGTMVAAPRGRAVMEYSLYAGMVCVGAGDVARAARLWTAVFALPSKHASAIQIAAYKRLVLAELELGGRRAQLPGCFAAAHARTVESQAAAYGALADAFAARSMAGAVERLAAMRATLVADGNAGLGARVMQAAPAHFVRRVGRAYARVTVGRLVDLTGFRAHPLAAGGGDPHERLAQYVREMGDPAVALLDAGPAATAAPRDLVVCFADPAATAAAALPPAERARREELWAGRLAAKAREADGLRARLDGIDRHLALTKEHVTSMRDQPATS</sequence>
<keyword evidence="2" id="KW-1185">Reference proteome</keyword>
<protein>
    <submittedName>
        <fullName evidence="1">COP9 signalosome complex subunit 3</fullName>
    </submittedName>
</protein>
<organism evidence="1 2">
    <name type="scientific">Coemansia nantahalensis</name>
    <dbReference type="NCBI Taxonomy" id="2789366"/>
    <lineage>
        <taxon>Eukaryota</taxon>
        <taxon>Fungi</taxon>
        <taxon>Fungi incertae sedis</taxon>
        <taxon>Zoopagomycota</taxon>
        <taxon>Kickxellomycotina</taxon>
        <taxon>Kickxellomycetes</taxon>
        <taxon>Kickxellales</taxon>
        <taxon>Kickxellaceae</taxon>
        <taxon>Coemansia</taxon>
    </lineage>
</organism>
<comment type="caution">
    <text evidence="1">The sequence shown here is derived from an EMBL/GenBank/DDBJ whole genome shotgun (WGS) entry which is preliminary data.</text>
</comment>
<gene>
    <name evidence="1" type="primary">COPS3</name>
    <name evidence="1" type="ORF">IWQ57_007051</name>
</gene>
<reference evidence="1" key="1">
    <citation type="submission" date="2022-07" db="EMBL/GenBank/DDBJ databases">
        <title>Phylogenomic reconstructions and comparative analyses of Kickxellomycotina fungi.</title>
        <authorList>
            <person name="Reynolds N.K."/>
            <person name="Stajich J.E."/>
            <person name="Barry K."/>
            <person name="Grigoriev I.V."/>
            <person name="Crous P."/>
            <person name="Smith M.E."/>
        </authorList>
    </citation>
    <scope>NUCLEOTIDE SEQUENCE</scope>
    <source>
        <strain evidence="1">CBS 109366</strain>
    </source>
</reference>
<evidence type="ECO:0000313" key="2">
    <source>
        <dbReference type="Proteomes" id="UP001140234"/>
    </source>
</evidence>
<name>A0ACC1JI17_9FUNG</name>
<feature type="non-terminal residue" evidence="1">
    <location>
        <position position="1"/>
    </location>
</feature>